<accession>A0A2P2N2T9</accession>
<dbReference type="EMBL" id="GGEC01056300">
    <property type="protein sequence ID" value="MBX36784.1"/>
    <property type="molecule type" value="Transcribed_RNA"/>
</dbReference>
<dbReference type="AlphaFoldDB" id="A0A2P2N2T9"/>
<proteinExistence type="predicted"/>
<protein>
    <submittedName>
        <fullName evidence="1">Uncharacterized protein</fullName>
    </submittedName>
</protein>
<reference evidence="1" key="1">
    <citation type="submission" date="2018-02" db="EMBL/GenBank/DDBJ databases">
        <title>Rhizophora mucronata_Transcriptome.</title>
        <authorList>
            <person name="Meera S.P."/>
            <person name="Sreeshan A."/>
            <person name="Augustine A."/>
        </authorList>
    </citation>
    <scope>NUCLEOTIDE SEQUENCE</scope>
    <source>
        <tissue evidence="1">Leaf</tissue>
    </source>
</reference>
<sequence>MDFHRSSRSKYRANEWLPSFKLQMVASVLQGIKSLKD</sequence>
<evidence type="ECO:0000313" key="1">
    <source>
        <dbReference type="EMBL" id="MBX36784.1"/>
    </source>
</evidence>
<name>A0A2P2N2T9_RHIMU</name>
<organism evidence="1">
    <name type="scientific">Rhizophora mucronata</name>
    <name type="common">Asiatic mangrove</name>
    <dbReference type="NCBI Taxonomy" id="61149"/>
    <lineage>
        <taxon>Eukaryota</taxon>
        <taxon>Viridiplantae</taxon>
        <taxon>Streptophyta</taxon>
        <taxon>Embryophyta</taxon>
        <taxon>Tracheophyta</taxon>
        <taxon>Spermatophyta</taxon>
        <taxon>Magnoliopsida</taxon>
        <taxon>eudicotyledons</taxon>
        <taxon>Gunneridae</taxon>
        <taxon>Pentapetalae</taxon>
        <taxon>rosids</taxon>
        <taxon>fabids</taxon>
        <taxon>Malpighiales</taxon>
        <taxon>Rhizophoraceae</taxon>
        <taxon>Rhizophora</taxon>
    </lineage>
</organism>